<dbReference type="Gene3D" id="2.60.40.420">
    <property type="entry name" value="Cupredoxins - blue copper proteins"/>
    <property type="match status" value="3"/>
</dbReference>
<comment type="caution">
    <text evidence="4">The sequence shown here is derived from an EMBL/GenBank/DDBJ whole genome shotgun (WGS) entry which is preliminary data.</text>
</comment>
<dbReference type="InterPro" id="IPR002355">
    <property type="entry name" value="Cu_oxidase_Cu_BS"/>
</dbReference>
<dbReference type="PROSITE" id="PS51257">
    <property type="entry name" value="PROKAR_LIPOPROTEIN"/>
    <property type="match status" value="1"/>
</dbReference>
<dbReference type="EMBL" id="JBBWWT010000003">
    <property type="protein sequence ID" value="MEL1264502.1"/>
    <property type="molecule type" value="Genomic_DNA"/>
</dbReference>
<gene>
    <name evidence="4" type="ORF">AAD027_09000</name>
</gene>
<accession>A0ABU9IZU0</accession>
<evidence type="ECO:0008006" key="6">
    <source>
        <dbReference type="Google" id="ProtNLM"/>
    </source>
</evidence>
<name>A0ABU9IZU0_9GAMM</name>
<dbReference type="SUPFAM" id="SSF49503">
    <property type="entry name" value="Cupredoxins"/>
    <property type="match status" value="3"/>
</dbReference>
<organism evidence="4 5">
    <name type="scientific">Pseudoxanthomonas putridarboris</name>
    <dbReference type="NCBI Taxonomy" id="752605"/>
    <lineage>
        <taxon>Bacteria</taxon>
        <taxon>Pseudomonadati</taxon>
        <taxon>Pseudomonadota</taxon>
        <taxon>Gammaproteobacteria</taxon>
        <taxon>Lysobacterales</taxon>
        <taxon>Lysobacteraceae</taxon>
        <taxon>Pseudoxanthomonas</taxon>
    </lineage>
</organism>
<evidence type="ECO:0000313" key="5">
    <source>
        <dbReference type="Proteomes" id="UP001459204"/>
    </source>
</evidence>
<feature type="region of interest" description="Disordered" evidence="2">
    <location>
        <begin position="1528"/>
        <end position="1551"/>
    </location>
</feature>
<evidence type="ECO:0000256" key="1">
    <source>
        <dbReference type="ARBA" id="ARBA00022723"/>
    </source>
</evidence>
<protein>
    <recommendedName>
        <fullName evidence="6">Multicopper oxidase</fullName>
    </recommendedName>
</protein>
<sequence>MNITHRMALLRGSLAAATLALASCATLGDGKRQEQPGAWTPKRVVTADVVAINQPLVYNRFGSLNPWGMVYALRGDLADPAAGPGEARLKPERRPRPLVLRVAEGDELRIRFQNLLADVQWVDGQAVCDSGAEGGEAEANSIKDFTLPHPPNDPCNRRAGIAVVGLAPIDGNDPVQTGLVSPAPGDAAVEYRYKAQKAGSYFFSSLAAIAGGEGNGGSLTHGLFGMVIVEPAGSRYYRSQVLKADLDCARDPANGGPGCQSAPGAAWLDYEASRDGKPLLNMLRASDDGSYEIVHGDLTAIVVESGAASRVGQPASDQSRAGASAWREFTIVFHDELKTVHHPDFDVLNTPSEGASKAAQARHSQMVGTRDGFGINYGASGMGTVLIANRLGKGPARDCVDCAYEEFFLGSWANGDPALLEQYGDDPSNVYHSYLGDRVKFHNVHAGPKETHVFHLHAHQWLSQASEAPATPGGPFRASKGDYLDSQTIAPFQSFNYEIYYGGTGNRNLTPGDSIFHCHLYPHFAQGMWALWRVHEVLEDGARKLPDGGGAWTFDRGAGWRYDPRAYAGPGTDRDTGLHGAGTPIPALVPLPGQALPPEPTYANSPPVLQADGSRAPVMPGYPFYIAGKAGYRAPQPPRDLFEDAGLPRHVTEKPDGCPAGINGCARIVPTLAQALDAGDMTYEIKKVKVTVLPNGGDAYERAAMNWHAGLPADANPWDQDVLQRLEALKASKPATTPVTLEEPEEPDARPTRGYQPSLLVDRYREGVAAPFLVNGLRAAPGAPFANPCPLKQDEADHWVPGLSSLATGTRLYEVSAVELQLLVNQYGWHDKQARINVLSKHADGYSLRAPPRAADPFFFRAHSGECIEFLHTNRTRDKTGKDAFQVATPTDVIGQHIHLVKFDVTSSDGSANGYNYEDGTLARDHIEHIIHASKVPGGSAVRADTGEPVALEAKTAGGKPVYQTSIQRWWADPLLDSERQDRTIATVFTHDHFGPSTIQQHGFYSALLIEPPGTVWKRPDGRPLEDGVGTQAIIEVPEGVDTHGMSENLRVTRREFALAVADFALLYDRNDRPIAPPHGDPTRPEAISVDHHDPYLFNYRNEPVPLRIGSSESRSHWAQYDSDDARNGERGDPANLFSSVVHAFQSPHKDHKGRCAADSNTLGKDDREYCRRANNLATLDTRENHAWGDPSTEIFEAYEGDPVQVRLIQGAQEVQHTFTLHGQRWRRLSANDASTWVSAQEVGISEHFEMHMQAQPSTKGNVEWLTSDFLYHAGSVDALWNGAWGLFRTYADPARSFDRSRLADDDTPTPVRCRLAALDKPVAGEADPDCPDVPAPATAAKDIMPLRLAGLPAGNAFRPDRTVDARLFCIEAIDEPIDYNARLKISDPAAARFVLVAQGTFTMEPDGSGAPSCEDLGEEATGNRLVLPNALVEQGRLVPLPVPDDAQAPLVLRMRSGEMAHVNVLHRLEAPLGRTRGNAVLPPIVSRREDGVSLNDSLTPSSIVGLHASTVSYQVHESDGVNVGFNNAEEPDPGNTEPMPNPSETAAGGMPATVSWYAGHVATRRSESVLELEWIPFATETGMVATLSSMTDPIRHPVAGLVGALVIEPADAELDQAYLDGQVRPGGTQARLCRGSGSRRECWDEMVLVYQDGLNLKHEEALHTIPDCHVCDDSYDSGDTGLNYRTEPFWARLGLPREVPGENAGDPPTLVDLNNHYPPADYLLPTREHPVATPTFCTAPGERVVVHAVHPGGRARQRSFISYGNRYDDLSMPRFGSPSSSLLAPQKAATMDLGRINEGLWLYRDGTAFLMAGGAWGYIDARASKPDGACAAAP</sequence>
<feature type="chain" id="PRO_5045216064" description="Multicopper oxidase" evidence="3">
    <location>
        <begin position="23"/>
        <end position="1835"/>
    </location>
</feature>
<feature type="region of interest" description="Disordered" evidence="2">
    <location>
        <begin position="733"/>
        <end position="755"/>
    </location>
</feature>
<dbReference type="InterPro" id="IPR008972">
    <property type="entry name" value="Cupredoxin"/>
</dbReference>
<proteinExistence type="predicted"/>
<feature type="signal peptide" evidence="3">
    <location>
        <begin position="1"/>
        <end position="22"/>
    </location>
</feature>
<evidence type="ECO:0000256" key="2">
    <source>
        <dbReference type="SAM" id="MobiDB-lite"/>
    </source>
</evidence>
<keyword evidence="5" id="KW-1185">Reference proteome</keyword>
<dbReference type="PROSITE" id="PS00080">
    <property type="entry name" value="MULTICOPPER_OXIDASE2"/>
    <property type="match status" value="1"/>
</dbReference>
<evidence type="ECO:0000256" key="3">
    <source>
        <dbReference type="SAM" id="SignalP"/>
    </source>
</evidence>
<keyword evidence="1" id="KW-0479">Metal-binding</keyword>
<dbReference type="RefSeq" id="WP_341725681.1">
    <property type="nucleotide sequence ID" value="NZ_JBBWWT010000003.1"/>
</dbReference>
<dbReference type="Proteomes" id="UP001459204">
    <property type="component" value="Unassembled WGS sequence"/>
</dbReference>
<keyword evidence="3" id="KW-0732">Signal</keyword>
<reference evidence="4 5" key="1">
    <citation type="submission" date="2024-04" db="EMBL/GenBank/DDBJ databases">
        <title>Draft genome sequence of Pseudoxanthomonas putridarboris WD12.</title>
        <authorList>
            <person name="Oh J."/>
        </authorList>
    </citation>
    <scope>NUCLEOTIDE SEQUENCE [LARGE SCALE GENOMIC DNA]</scope>
    <source>
        <strain evidence="4 5">WD12</strain>
    </source>
</reference>
<evidence type="ECO:0000313" key="4">
    <source>
        <dbReference type="EMBL" id="MEL1264502.1"/>
    </source>
</evidence>